<gene>
    <name evidence="2" type="ORF">Tci_832750</name>
</gene>
<feature type="region of interest" description="Disordered" evidence="1">
    <location>
        <begin position="26"/>
        <end position="71"/>
    </location>
</feature>
<reference evidence="2" key="1">
    <citation type="journal article" date="2019" name="Sci. Rep.">
        <title>Draft genome of Tanacetum cinerariifolium, the natural source of mosquito coil.</title>
        <authorList>
            <person name="Yamashiro T."/>
            <person name="Shiraishi A."/>
            <person name="Satake H."/>
            <person name="Nakayama K."/>
        </authorList>
    </citation>
    <scope>NUCLEOTIDE SEQUENCE</scope>
</reference>
<proteinExistence type="predicted"/>
<dbReference type="EMBL" id="BKCJ010986836">
    <property type="protein sequence ID" value="GFC60780.1"/>
    <property type="molecule type" value="Genomic_DNA"/>
</dbReference>
<comment type="caution">
    <text evidence="2">The sequence shown here is derived from an EMBL/GenBank/DDBJ whole genome shotgun (WGS) entry which is preliminary data.</text>
</comment>
<sequence length="71" mass="7313">MLVPQQAADYVANVATDDVDDVVAEDAAEPTLPSPTPPPPQELPSTSQVAPTLPPSPIAQPSSSPQQQQPS</sequence>
<accession>A0A699Q1K7</accession>
<evidence type="ECO:0000313" key="2">
    <source>
        <dbReference type="EMBL" id="GFC60780.1"/>
    </source>
</evidence>
<dbReference type="AlphaFoldDB" id="A0A699Q1K7"/>
<name>A0A699Q1K7_TANCI</name>
<feature type="compositionally biased region" description="Pro residues" evidence="1">
    <location>
        <begin position="32"/>
        <end position="42"/>
    </location>
</feature>
<protein>
    <submittedName>
        <fullName evidence="2">Uncharacterized protein</fullName>
    </submittedName>
</protein>
<evidence type="ECO:0000256" key="1">
    <source>
        <dbReference type="SAM" id="MobiDB-lite"/>
    </source>
</evidence>
<organism evidence="2">
    <name type="scientific">Tanacetum cinerariifolium</name>
    <name type="common">Dalmatian daisy</name>
    <name type="synonym">Chrysanthemum cinerariifolium</name>
    <dbReference type="NCBI Taxonomy" id="118510"/>
    <lineage>
        <taxon>Eukaryota</taxon>
        <taxon>Viridiplantae</taxon>
        <taxon>Streptophyta</taxon>
        <taxon>Embryophyta</taxon>
        <taxon>Tracheophyta</taxon>
        <taxon>Spermatophyta</taxon>
        <taxon>Magnoliopsida</taxon>
        <taxon>eudicotyledons</taxon>
        <taxon>Gunneridae</taxon>
        <taxon>Pentapetalae</taxon>
        <taxon>asterids</taxon>
        <taxon>campanulids</taxon>
        <taxon>Asterales</taxon>
        <taxon>Asteraceae</taxon>
        <taxon>Asteroideae</taxon>
        <taxon>Anthemideae</taxon>
        <taxon>Anthemidinae</taxon>
        <taxon>Tanacetum</taxon>
    </lineage>
</organism>
<feature type="compositionally biased region" description="Low complexity" evidence="1">
    <location>
        <begin position="59"/>
        <end position="71"/>
    </location>
</feature>